<dbReference type="Gene3D" id="1.25.40.20">
    <property type="entry name" value="Ankyrin repeat-containing domain"/>
    <property type="match status" value="1"/>
</dbReference>
<organism evidence="2 3">
    <name type="scientific">Bathycoccus prasinos</name>
    <dbReference type="NCBI Taxonomy" id="41875"/>
    <lineage>
        <taxon>Eukaryota</taxon>
        <taxon>Viridiplantae</taxon>
        <taxon>Chlorophyta</taxon>
        <taxon>Mamiellophyceae</taxon>
        <taxon>Mamiellales</taxon>
        <taxon>Bathycoccaceae</taxon>
        <taxon>Bathycoccus</taxon>
    </lineage>
</organism>
<dbReference type="SUPFAM" id="SSF48403">
    <property type="entry name" value="Ankyrin repeat"/>
    <property type="match status" value="1"/>
</dbReference>
<sequence length="187" mass="21115">MTEIEPWYKRVSGPFPLKYGCVGVKEDGGGSMRGRGVVGPMKIHRAVFRRDENLIRDLIEKEKMDVNEVEAAGNTPLFNAAYDNWVEGIDLLVSLGAKVNASNNAGDTAYRWAENMQNEEAMEALKKHGADPEYEGQIIVPEHIPKIRDFYETENGKTHPKPSEEFLAFKREEDRLLAYEAANTMQP</sequence>
<reference evidence="2 3" key="1">
    <citation type="submission" date="2011-10" db="EMBL/GenBank/DDBJ databases">
        <authorList>
            <person name="Genoscope - CEA"/>
        </authorList>
    </citation>
    <scope>NUCLEOTIDE SEQUENCE [LARGE SCALE GENOMIC DNA]</scope>
    <source>
        <strain evidence="2 3">RCC 1105</strain>
    </source>
</reference>
<protein>
    <submittedName>
        <fullName evidence="2">Uncharacterized protein</fullName>
    </submittedName>
</protein>
<name>K8EG54_9CHLO</name>
<dbReference type="Pfam" id="PF12796">
    <property type="entry name" value="Ank_2"/>
    <property type="match status" value="1"/>
</dbReference>
<dbReference type="eggNOG" id="ENOG502S1IC">
    <property type="taxonomic scope" value="Eukaryota"/>
</dbReference>
<dbReference type="InterPro" id="IPR036770">
    <property type="entry name" value="Ankyrin_rpt-contain_sf"/>
</dbReference>
<dbReference type="KEGG" id="bpg:Bathy06g01500"/>
<evidence type="ECO:0000256" key="1">
    <source>
        <dbReference type="PROSITE-ProRule" id="PRU00023"/>
    </source>
</evidence>
<dbReference type="OrthoDB" id="71307at2759"/>
<gene>
    <name evidence="2" type="ORF">Bathy06g01500</name>
</gene>
<dbReference type="GO" id="GO:0005634">
    <property type="term" value="C:nucleus"/>
    <property type="evidence" value="ECO:0007669"/>
    <property type="project" value="TreeGrafter"/>
</dbReference>
<dbReference type="PROSITE" id="PS50297">
    <property type="entry name" value="ANK_REP_REGION"/>
    <property type="match status" value="1"/>
</dbReference>
<dbReference type="InterPro" id="IPR002110">
    <property type="entry name" value="Ankyrin_rpt"/>
</dbReference>
<feature type="repeat" description="ANK" evidence="1">
    <location>
        <begin position="72"/>
        <end position="104"/>
    </location>
</feature>
<keyword evidence="3" id="KW-1185">Reference proteome</keyword>
<dbReference type="GeneID" id="19015130"/>
<evidence type="ECO:0000313" key="3">
    <source>
        <dbReference type="Proteomes" id="UP000198341"/>
    </source>
</evidence>
<accession>K8EG54</accession>
<dbReference type="AlphaFoldDB" id="K8EG54"/>
<dbReference type="PANTHER" id="PTHR24183:SF1">
    <property type="entry name" value="FIBRONECTIN TYPE 3 AND ANKYRIN REPEAT DOMAINS PROTEIN 1"/>
    <property type="match status" value="1"/>
</dbReference>
<dbReference type="PANTHER" id="PTHR24183">
    <property type="entry name" value="FIBRONECTIN TYPE 3 AND ANKYRIN REPEAT DOMAINS PROTEIN 1"/>
    <property type="match status" value="1"/>
</dbReference>
<evidence type="ECO:0000313" key="2">
    <source>
        <dbReference type="EMBL" id="CCO16991.1"/>
    </source>
</evidence>
<dbReference type="PROSITE" id="PS50088">
    <property type="entry name" value="ANK_REPEAT"/>
    <property type="match status" value="1"/>
</dbReference>
<proteinExistence type="predicted"/>
<keyword evidence="1" id="KW-0040">ANK repeat</keyword>
<dbReference type="EMBL" id="FO082273">
    <property type="protein sequence ID" value="CCO16991.1"/>
    <property type="molecule type" value="Genomic_DNA"/>
</dbReference>
<dbReference type="RefSeq" id="XP_007512391.1">
    <property type="nucleotide sequence ID" value="XM_007512329.1"/>
</dbReference>
<dbReference type="Proteomes" id="UP000198341">
    <property type="component" value="Chromosome 6"/>
</dbReference>